<keyword evidence="2" id="KW-1185">Reference proteome</keyword>
<organism evidence="1 2">
    <name type="scientific">Nemania bipapillata</name>
    <dbReference type="NCBI Taxonomy" id="110536"/>
    <lineage>
        <taxon>Eukaryota</taxon>
        <taxon>Fungi</taxon>
        <taxon>Dikarya</taxon>
        <taxon>Ascomycota</taxon>
        <taxon>Pezizomycotina</taxon>
        <taxon>Sordariomycetes</taxon>
        <taxon>Xylariomycetidae</taxon>
        <taxon>Xylariales</taxon>
        <taxon>Xylariaceae</taxon>
        <taxon>Nemania</taxon>
    </lineage>
</organism>
<reference evidence="1" key="1">
    <citation type="submission" date="2022-11" db="EMBL/GenBank/DDBJ databases">
        <title>Genome Sequence of Nemania bipapillata.</title>
        <authorList>
            <person name="Buettner E."/>
        </authorList>
    </citation>
    <scope>NUCLEOTIDE SEQUENCE</scope>
    <source>
        <strain evidence="1">CP14</strain>
    </source>
</reference>
<accession>A0ACC2HS71</accession>
<sequence>MSRLGGWFRGYTPKSSNGPSPSTSQVKLRAEAIAILNDAIAGVDLIMNDDIDGADERLRKGNSTYHSFGLAVCAFMKSILGFEKSFMTEAGNRLSESETSAWNEIKKAEKEASGLGSQPGRIYPPGSEYQLVLAESYLMSAIIGVLHESLTEGIKSFYKLRKAYAALDSIIQAENAYLKKRGMHSTSSKHAPQHERMPGGFGDEEEFEFLDEDEDEDEPHTGDQTPQKDGDHVANGDINEAEKTLGGLSLNGNNTKEKTEPPRDLPSALGGSPDSDMFADPVDAFIHS</sequence>
<comment type="caution">
    <text evidence="1">The sequence shown here is derived from an EMBL/GenBank/DDBJ whole genome shotgun (WGS) entry which is preliminary data.</text>
</comment>
<dbReference type="EMBL" id="JAPESX010003101">
    <property type="protein sequence ID" value="KAJ8105720.1"/>
    <property type="molecule type" value="Genomic_DNA"/>
</dbReference>
<evidence type="ECO:0000313" key="1">
    <source>
        <dbReference type="EMBL" id="KAJ8105720.1"/>
    </source>
</evidence>
<protein>
    <submittedName>
        <fullName evidence="1">Uncharacterized protein</fullName>
    </submittedName>
</protein>
<dbReference type="Proteomes" id="UP001153334">
    <property type="component" value="Unassembled WGS sequence"/>
</dbReference>
<proteinExistence type="predicted"/>
<name>A0ACC2HS71_9PEZI</name>
<gene>
    <name evidence="1" type="ORF">ONZ43_g7312</name>
</gene>
<evidence type="ECO:0000313" key="2">
    <source>
        <dbReference type="Proteomes" id="UP001153334"/>
    </source>
</evidence>